<feature type="coiled-coil region" evidence="1">
    <location>
        <begin position="71"/>
        <end position="128"/>
    </location>
</feature>
<comment type="caution">
    <text evidence="2">The sequence shown here is derived from an EMBL/GenBank/DDBJ whole genome shotgun (WGS) entry which is preliminary data.</text>
</comment>
<evidence type="ECO:0000313" key="2">
    <source>
        <dbReference type="EMBL" id="MBP1888440.1"/>
    </source>
</evidence>
<evidence type="ECO:0000313" key="3">
    <source>
        <dbReference type="Proteomes" id="UP000783390"/>
    </source>
</evidence>
<keyword evidence="1" id="KW-0175">Coiled coil</keyword>
<dbReference type="RefSeq" id="WP_209795182.1">
    <property type="nucleotide sequence ID" value="NZ_JAGGJZ010000001.1"/>
</dbReference>
<gene>
    <name evidence="2" type="ORF">J2Z53_000019</name>
</gene>
<proteinExistence type="predicted"/>
<dbReference type="Proteomes" id="UP000783390">
    <property type="component" value="Unassembled WGS sequence"/>
</dbReference>
<accession>A0ABS4EWR2</accession>
<organism evidence="2 3">
    <name type="scientific">Clostridium moniliforme</name>
    <dbReference type="NCBI Taxonomy" id="39489"/>
    <lineage>
        <taxon>Bacteria</taxon>
        <taxon>Bacillati</taxon>
        <taxon>Bacillota</taxon>
        <taxon>Clostridia</taxon>
        <taxon>Eubacteriales</taxon>
        <taxon>Clostridiaceae</taxon>
        <taxon>Clostridium</taxon>
    </lineage>
</organism>
<sequence>MKEKYTEDDYCDLYENKICDNCGKCLEDQGVDIRAIKIEDIAKNVEENKILEEEWKNMIAKAQNIDPSIDKEDLEKALKEAYSSINLKESENVSKEDEDGEYIDAFEFVEYLDEADLFEDNLEEETEEIFPGVRKLIKKKK</sequence>
<keyword evidence="3" id="KW-1185">Reference proteome</keyword>
<reference evidence="2 3" key="1">
    <citation type="submission" date="2021-03" db="EMBL/GenBank/DDBJ databases">
        <title>Genomic Encyclopedia of Type Strains, Phase IV (KMG-IV): sequencing the most valuable type-strain genomes for metagenomic binning, comparative biology and taxonomic classification.</title>
        <authorList>
            <person name="Goeker M."/>
        </authorList>
    </citation>
    <scope>NUCLEOTIDE SEQUENCE [LARGE SCALE GENOMIC DNA]</scope>
    <source>
        <strain evidence="2 3">DSM 3984</strain>
    </source>
</reference>
<dbReference type="EMBL" id="JAGGJZ010000001">
    <property type="protein sequence ID" value="MBP1888440.1"/>
    <property type="molecule type" value="Genomic_DNA"/>
</dbReference>
<protein>
    <submittedName>
        <fullName evidence="2">Fe-S-cluster containining protein</fullName>
    </submittedName>
</protein>
<evidence type="ECO:0000256" key="1">
    <source>
        <dbReference type="SAM" id="Coils"/>
    </source>
</evidence>
<name>A0ABS4EWR2_9CLOT</name>